<dbReference type="Proteomes" id="UP000095453">
    <property type="component" value="Unassembled WGS sequence"/>
</dbReference>
<keyword evidence="1" id="KW-1133">Transmembrane helix</keyword>
<evidence type="ECO:0000256" key="1">
    <source>
        <dbReference type="SAM" id="Phobius"/>
    </source>
</evidence>
<dbReference type="AlphaFoldDB" id="A0A173VHX0"/>
<proteinExistence type="predicted"/>
<sequence>MRTEQKYQDRQRKIRKRGKKVVGLGICVFLVLLLASQFHYEKRIQKFVLRHEEELTELAELYLESDETQKQKLLEKERRDVHGAVLTGLFPETVAAFYMGGFGLAPSAVYYGFYYSPEDIPVGTGEGQLVKAEEDSACWSWQGYGDNGGEIRRIKPNWYYYKCWF</sequence>
<dbReference type="EMBL" id="CYXX01000030">
    <property type="protein sequence ID" value="CUN27039.1"/>
    <property type="molecule type" value="Genomic_DNA"/>
</dbReference>
<name>A0A173VHX0_9FIRM</name>
<accession>A0A173VHX0</accession>
<organism evidence="2 3">
    <name type="scientific">Roseburia inulinivorans</name>
    <dbReference type="NCBI Taxonomy" id="360807"/>
    <lineage>
        <taxon>Bacteria</taxon>
        <taxon>Bacillati</taxon>
        <taxon>Bacillota</taxon>
        <taxon>Clostridia</taxon>
        <taxon>Lachnospirales</taxon>
        <taxon>Lachnospiraceae</taxon>
        <taxon>Roseburia</taxon>
    </lineage>
</organism>
<evidence type="ECO:0000313" key="2">
    <source>
        <dbReference type="EMBL" id="CUN27039.1"/>
    </source>
</evidence>
<protein>
    <submittedName>
        <fullName evidence="2">Uncharacterized protein</fullName>
    </submittedName>
</protein>
<keyword evidence="1" id="KW-0812">Transmembrane</keyword>
<keyword evidence="1" id="KW-0472">Membrane</keyword>
<reference evidence="2 3" key="1">
    <citation type="submission" date="2015-09" db="EMBL/GenBank/DDBJ databases">
        <authorList>
            <consortium name="Pathogen Informatics"/>
        </authorList>
    </citation>
    <scope>NUCLEOTIDE SEQUENCE [LARGE SCALE GENOMIC DNA]</scope>
    <source>
        <strain evidence="2 3">2789STDY5608887</strain>
    </source>
</reference>
<feature type="transmembrane region" description="Helical" evidence="1">
    <location>
        <begin position="21"/>
        <end position="40"/>
    </location>
</feature>
<gene>
    <name evidence="2" type="ORF">ERS852444_03001</name>
</gene>
<dbReference type="RefSeq" id="WP_055171259.1">
    <property type="nucleotide sequence ID" value="NZ_CYXX01000030.1"/>
</dbReference>
<evidence type="ECO:0000313" key="3">
    <source>
        <dbReference type="Proteomes" id="UP000095453"/>
    </source>
</evidence>